<accession>A0A0F9N2B3</accession>
<feature type="non-terminal residue" evidence="1">
    <location>
        <position position="1"/>
    </location>
</feature>
<gene>
    <name evidence="1" type="ORF">LCGC14_1388030</name>
</gene>
<proteinExistence type="predicted"/>
<dbReference type="EMBL" id="LAZR01008938">
    <property type="protein sequence ID" value="KKM75647.1"/>
    <property type="molecule type" value="Genomic_DNA"/>
</dbReference>
<name>A0A0F9N2B3_9ZZZZ</name>
<reference evidence="1" key="1">
    <citation type="journal article" date="2015" name="Nature">
        <title>Complex archaea that bridge the gap between prokaryotes and eukaryotes.</title>
        <authorList>
            <person name="Spang A."/>
            <person name="Saw J.H."/>
            <person name="Jorgensen S.L."/>
            <person name="Zaremba-Niedzwiedzka K."/>
            <person name="Martijn J."/>
            <person name="Lind A.E."/>
            <person name="van Eijk R."/>
            <person name="Schleper C."/>
            <person name="Guy L."/>
            <person name="Ettema T.J."/>
        </authorList>
    </citation>
    <scope>NUCLEOTIDE SEQUENCE</scope>
</reference>
<sequence length="54" mass="5802">TLVGSVGRRTRTQGPKRVNGYRAKPVLEAAKRKVRNAGLVYAHSADGISVRPSV</sequence>
<evidence type="ECO:0000313" key="1">
    <source>
        <dbReference type="EMBL" id="KKM75647.1"/>
    </source>
</evidence>
<protein>
    <submittedName>
        <fullName evidence="1">Uncharacterized protein</fullName>
    </submittedName>
</protein>
<organism evidence="1">
    <name type="scientific">marine sediment metagenome</name>
    <dbReference type="NCBI Taxonomy" id="412755"/>
    <lineage>
        <taxon>unclassified sequences</taxon>
        <taxon>metagenomes</taxon>
        <taxon>ecological metagenomes</taxon>
    </lineage>
</organism>
<dbReference type="AlphaFoldDB" id="A0A0F9N2B3"/>
<comment type="caution">
    <text evidence="1">The sequence shown here is derived from an EMBL/GenBank/DDBJ whole genome shotgun (WGS) entry which is preliminary data.</text>
</comment>